<evidence type="ECO:0000259" key="1">
    <source>
        <dbReference type="Pfam" id="PF00248"/>
    </source>
</evidence>
<reference evidence="2 3" key="1">
    <citation type="submission" date="2020-07" db="EMBL/GenBank/DDBJ databases">
        <title>Sequencing the genomes of 1000 actinobacteria strains.</title>
        <authorList>
            <person name="Klenk H.-P."/>
        </authorList>
    </citation>
    <scope>NUCLEOTIDE SEQUENCE [LARGE SCALE GENOMIC DNA]</scope>
    <source>
        <strain evidence="2 3">DSM 19970</strain>
    </source>
</reference>
<dbReference type="Gene3D" id="3.20.20.100">
    <property type="entry name" value="NADP-dependent oxidoreductase domain"/>
    <property type="match status" value="1"/>
</dbReference>
<dbReference type="AlphaFoldDB" id="A0A7Y9Z9X2"/>
<accession>A0A7Y9Z9X2</accession>
<feature type="domain" description="NADP-dependent oxidoreductase" evidence="1">
    <location>
        <begin position="16"/>
        <end position="302"/>
    </location>
</feature>
<dbReference type="PANTHER" id="PTHR43312">
    <property type="entry name" value="D-THREO-ALDOSE 1-DEHYDROGENASE"/>
    <property type="match status" value="1"/>
</dbReference>
<dbReference type="RefSeq" id="WP_062075083.1">
    <property type="nucleotide sequence ID" value="NZ_BBRC01000005.1"/>
</dbReference>
<evidence type="ECO:0000313" key="2">
    <source>
        <dbReference type="EMBL" id="NYI41286.1"/>
    </source>
</evidence>
<gene>
    <name evidence="2" type="ORF">BKA03_001405</name>
</gene>
<dbReference type="InterPro" id="IPR053135">
    <property type="entry name" value="AKR2_Oxidoreductase"/>
</dbReference>
<name>A0A7Y9Z9X2_9MICO</name>
<dbReference type="InterPro" id="IPR023210">
    <property type="entry name" value="NADP_OxRdtase_dom"/>
</dbReference>
<evidence type="ECO:0000313" key="3">
    <source>
        <dbReference type="Proteomes" id="UP000547973"/>
    </source>
</evidence>
<dbReference type="SUPFAM" id="SSF51430">
    <property type="entry name" value="NAD(P)-linked oxidoreductase"/>
    <property type="match status" value="1"/>
</dbReference>
<dbReference type="PANTHER" id="PTHR43312:SF1">
    <property type="entry name" value="NADP-DEPENDENT OXIDOREDUCTASE DOMAIN-CONTAINING PROTEIN"/>
    <property type="match status" value="1"/>
</dbReference>
<dbReference type="EMBL" id="JACBZO010000001">
    <property type="protein sequence ID" value="NYI41286.1"/>
    <property type="molecule type" value="Genomic_DNA"/>
</dbReference>
<proteinExistence type="predicted"/>
<organism evidence="2 3">
    <name type="scientific">Demequina lutea</name>
    <dbReference type="NCBI Taxonomy" id="431489"/>
    <lineage>
        <taxon>Bacteria</taxon>
        <taxon>Bacillati</taxon>
        <taxon>Actinomycetota</taxon>
        <taxon>Actinomycetes</taxon>
        <taxon>Micrococcales</taxon>
        <taxon>Demequinaceae</taxon>
        <taxon>Demequina</taxon>
    </lineage>
</organism>
<comment type="caution">
    <text evidence="2">The sequence shown here is derived from an EMBL/GenBank/DDBJ whole genome shotgun (WGS) entry which is preliminary data.</text>
</comment>
<dbReference type="InterPro" id="IPR036812">
    <property type="entry name" value="NAD(P)_OxRdtase_dom_sf"/>
</dbReference>
<dbReference type="Proteomes" id="UP000547973">
    <property type="component" value="Unassembled WGS sequence"/>
</dbReference>
<protein>
    <submittedName>
        <fullName evidence="2">Aryl-alcohol dehydrogenase-like predicted oxidoreductase</fullName>
    </submittedName>
</protein>
<dbReference type="CDD" id="cd19086">
    <property type="entry name" value="AKR_AKR11C1"/>
    <property type="match status" value="1"/>
</dbReference>
<dbReference type="Pfam" id="PF00248">
    <property type="entry name" value="Aldo_ket_red"/>
    <property type="match status" value="1"/>
</dbReference>
<sequence length="314" mass="33655">MVRTRAFGTTGIEVSEIGLGAWQLVRSSQWPDGPDEDAAVRLVHAALAAGVTFIDTAPGYADGRSELALGAALRGGRRDGVVLCTKFGHRADGTSDWDPTAIEASVLASARRMGTDHLDIVLLHSPPPEVLDGRSEHYAVLEGLKQRGVIRAYGASVDWSADIDTVLQTSGSEALEVRMSALFQETWPGVERAGERGVGTIVKVPLESGWLSGRYTADTVFTGVRSRWSREDIALRASLVDQFRSLLPEGVSVPQGALRFLLAHGGVSTVIPGARTVELLHDSVAAAAESLPAETIAAIRRFSEDRLTARHLDW</sequence>
<keyword evidence="3" id="KW-1185">Reference proteome</keyword>